<reference evidence="9" key="2">
    <citation type="submission" date="2020-09" db="EMBL/GenBank/DDBJ databases">
        <authorList>
            <person name="Sun Q."/>
            <person name="Zhou Y."/>
        </authorList>
    </citation>
    <scope>NUCLEOTIDE SEQUENCE</scope>
    <source>
        <strain evidence="9">CGMCC 4.7278</strain>
    </source>
</reference>
<name>A0A917QD51_9NOCA</name>
<protein>
    <submittedName>
        <fullName evidence="9">Membrane protein ActII-3</fullName>
    </submittedName>
</protein>
<comment type="similarity">
    <text evidence="2">Belongs to the resistance-nodulation-cell division (RND) (TC 2.A.6) family. MmpL subfamily.</text>
</comment>
<feature type="transmembrane region" description="Helical" evidence="7">
    <location>
        <begin position="573"/>
        <end position="596"/>
    </location>
</feature>
<sequence length="701" mass="72830">MSNVIDRMVRIPSGRRGKWVVLAVWIIALIALGSFAGKLAGAQKNDNINWLPSSAESTQAYHLAEPFGDADEAPVVLVYERTSGITDADRAAATADALAARGMPNIVADKVVGPITAQDGQALQVLVPIKMGSDGWSQLTKTVADLVDHAAPRPDGLSMNPTGPAGYAAEFGEAFEGIDGILLLAAGLVVIAILLITYGPMLWILPLIAAGAALVLSQSAVYGATHWGLTVNGQSAAVLTVLVFGAGTDYALLLVARYREELRKHEDKHEAMAVALRRAGPAILASGATVIIAMLALLVARMNSTAGMGPVCAVGIAVGLLAMVTLLPALLVIAGRWIFWPRHPDFGSADVSVSGIWARIGAFISPRPRAVWAVTAVVLLGLAVGISGLKTDGIAAKDAIIGESRAVAGAEVLERHFDIGTGNPVLILGKADHADALAAAVAGTAGVKSPTPPVVKDGTALIQATLTDGPDTVEAEATVDRVRAAVHAVEGADAKVGGNTATVLDIKRASAHDNRVIVPVVLVIVMGILMLLLRSVLAPILLTLTVVLSFLAALGLSRWIFDLLGFQGADPGLPLLAFVFLVALGIDYNIFLMSRVHEESQRVDTRKAALLGLSSTGGVITSAGLVLAGTFAVFTTLPLVSLAQMGIVVAVGVLLDTLIVRSILVTALTLDLGDRIWWPARPRREQPVLVTKSPEPVSVGD</sequence>
<feature type="transmembrane region" description="Helical" evidence="7">
    <location>
        <begin position="203"/>
        <end position="224"/>
    </location>
</feature>
<feature type="transmembrane region" description="Helical" evidence="7">
    <location>
        <begin position="279"/>
        <end position="300"/>
    </location>
</feature>
<feature type="transmembrane region" description="Helical" evidence="7">
    <location>
        <begin position="236"/>
        <end position="258"/>
    </location>
</feature>
<feature type="transmembrane region" description="Helical" evidence="7">
    <location>
        <begin position="540"/>
        <end position="561"/>
    </location>
</feature>
<dbReference type="Proteomes" id="UP000612956">
    <property type="component" value="Unassembled WGS sequence"/>
</dbReference>
<dbReference type="GO" id="GO:0005886">
    <property type="term" value="C:plasma membrane"/>
    <property type="evidence" value="ECO:0007669"/>
    <property type="project" value="UniProtKB-SubCell"/>
</dbReference>
<comment type="caution">
    <text evidence="9">The sequence shown here is derived from an EMBL/GenBank/DDBJ whole genome shotgun (WGS) entry which is preliminary data.</text>
</comment>
<feature type="transmembrane region" description="Helical" evidence="7">
    <location>
        <begin position="516"/>
        <end position="533"/>
    </location>
</feature>
<gene>
    <name evidence="9" type="primary">actII-3</name>
    <name evidence="9" type="ORF">GCM10011591_14840</name>
</gene>
<evidence type="ECO:0000256" key="4">
    <source>
        <dbReference type="ARBA" id="ARBA00022692"/>
    </source>
</evidence>
<evidence type="ECO:0000256" key="2">
    <source>
        <dbReference type="ARBA" id="ARBA00010157"/>
    </source>
</evidence>
<comment type="subcellular location">
    <subcellularLocation>
        <location evidence="1">Cell membrane</location>
        <topology evidence="1">Multi-pass membrane protein</topology>
    </subcellularLocation>
</comment>
<dbReference type="PANTHER" id="PTHR33406:SF6">
    <property type="entry name" value="MEMBRANE PROTEIN YDGH-RELATED"/>
    <property type="match status" value="1"/>
</dbReference>
<dbReference type="AlphaFoldDB" id="A0A917QD51"/>
<dbReference type="InterPro" id="IPR004869">
    <property type="entry name" value="MMPL_dom"/>
</dbReference>
<dbReference type="PROSITE" id="PS50156">
    <property type="entry name" value="SSD"/>
    <property type="match status" value="2"/>
</dbReference>
<feature type="transmembrane region" description="Helical" evidence="7">
    <location>
        <begin position="306"/>
        <end position="333"/>
    </location>
</feature>
<evidence type="ECO:0000256" key="3">
    <source>
        <dbReference type="ARBA" id="ARBA00022475"/>
    </source>
</evidence>
<feature type="transmembrane region" description="Helical" evidence="7">
    <location>
        <begin position="646"/>
        <end position="673"/>
    </location>
</feature>
<evidence type="ECO:0000256" key="6">
    <source>
        <dbReference type="ARBA" id="ARBA00023136"/>
    </source>
</evidence>
<evidence type="ECO:0000256" key="1">
    <source>
        <dbReference type="ARBA" id="ARBA00004651"/>
    </source>
</evidence>
<accession>A0A917QD51</accession>
<dbReference type="Pfam" id="PF03176">
    <property type="entry name" value="MMPL"/>
    <property type="match status" value="2"/>
</dbReference>
<evidence type="ECO:0000313" key="10">
    <source>
        <dbReference type="Proteomes" id="UP000612956"/>
    </source>
</evidence>
<reference evidence="9" key="1">
    <citation type="journal article" date="2014" name="Int. J. Syst. Evol. Microbiol.">
        <title>Complete genome sequence of Corynebacterium casei LMG S-19264T (=DSM 44701T), isolated from a smear-ripened cheese.</title>
        <authorList>
            <consortium name="US DOE Joint Genome Institute (JGI-PGF)"/>
            <person name="Walter F."/>
            <person name="Albersmeier A."/>
            <person name="Kalinowski J."/>
            <person name="Ruckert C."/>
        </authorList>
    </citation>
    <scope>NUCLEOTIDE SEQUENCE</scope>
    <source>
        <strain evidence="9">CGMCC 4.7278</strain>
    </source>
</reference>
<feature type="transmembrane region" description="Helical" evidence="7">
    <location>
        <begin position="608"/>
        <end position="634"/>
    </location>
</feature>
<keyword evidence="3" id="KW-1003">Cell membrane</keyword>
<keyword evidence="4 7" id="KW-0812">Transmembrane</keyword>
<feature type="domain" description="SSD" evidence="8">
    <location>
        <begin position="533"/>
        <end position="670"/>
    </location>
</feature>
<evidence type="ECO:0000256" key="7">
    <source>
        <dbReference type="SAM" id="Phobius"/>
    </source>
</evidence>
<dbReference type="InterPro" id="IPR050545">
    <property type="entry name" value="Mycobact_MmpL"/>
</dbReference>
<dbReference type="EMBL" id="BMMW01000001">
    <property type="protein sequence ID" value="GGK44337.1"/>
    <property type="molecule type" value="Genomic_DNA"/>
</dbReference>
<dbReference type="PANTHER" id="PTHR33406">
    <property type="entry name" value="MEMBRANE PROTEIN MJ1562-RELATED"/>
    <property type="match status" value="1"/>
</dbReference>
<evidence type="ECO:0000256" key="5">
    <source>
        <dbReference type="ARBA" id="ARBA00022989"/>
    </source>
</evidence>
<dbReference type="Gene3D" id="1.20.1640.10">
    <property type="entry name" value="Multidrug efflux transporter AcrB transmembrane domain"/>
    <property type="match status" value="2"/>
</dbReference>
<proteinExistence type="inferred from homology"/>
<organism evidence="9 10">
    <name type="scientific">Nocardia camponoti</name>
    <dbReference type="NCBI Taxonomy" id="1616106"/>
    <lineage>
        <taxon>Bacteria</taxon>
        <taxon>Bacillati</taxon>
        <taxon>Actinomycetota</taxon>
        <taxon>Actinomycetes</taxon>
        <taxon>Mycobacteriales</taxon>
        <taxon>Nocardiaceae</taxon>
        <taxon>Nocardia</taxon>
    </lineage>
</organism>
<feature type="transmembrane region" description="Helical" evidence="7">
    <location>
        <begin position="370"/>
        <end position="389"/>
    </location>
</feature>
<evidence type="ECO:0000259" key="8">
    <source>
        <dbReference type="PROSITE" id="PS50156"/>
    </source>
</evidence>
<evidence type="ECO:0000313" key="9">
    <source>
        <dbReference type="EMBL" id="GGK44337.1"/>
    </source>
</evidence>
<feature type="transmembrane region" description="Helical" evidence="7">
    <location>
        <begin position="177"/>
        <end position="196"/>
    </location>
</feature>
<feature type="domain" description="SSD" evidence="8">
    <location>
        <begin position="228"/>
        <end position="333"/>
    </location>
</feature>
<dbReference type="SUPFAM" id="SSF82866">
    <property type="entry name" value="Multidrug efflux transporter AcrB transmembrane domain"/>
    <property type="match status" value="2"/>
</dbReference>
<keyword evidence="5 7" id="KW-1133">Transmembrane helix</keyword>
<keyword evidence="10" id="KW-1185">Reference proteome</keyword>
<dbReference type="InterPro" id="IPR000731">
    <property type="entry name" value="SSD"/>
</dbReference>
<keyword evidence="6 7" id="KW-0472">Membrane</keyword>
<dbReference type="RefSeq" id="WP_229683758.1">
    <property type="nucleotide sequence ID" value="NZ_BMMW01000001.1"/>
</dbReference>